<keyword evidence="3" id="KW-0862">Zinc</keyword>
<proteinExistence type="predicted"/>
<feature type="compositionally biased region" description="Polar residues" evidence="5">
    <location>
        <begin position="202"/>
        <end position="213"/>
    </location>
</feature>
<feature type="region of interest" description="Disordered" evidence="5">
    <location>
        <begin position="202"/>
        <end position="243"/>
    </location>
</feature>
<feature type="region of interest" description="Disordered" evidence="5">
    <location>
        <begin position="595"/>
        <end position="651"/>
    </location>
</feature>
<evidence type="ECO:0000256" key="3">
    <source>
        <dbReference type="ARBA" id="ARBA00022833"/>
    </source>
</evidence>
<dbReference type="Pfam" id="PF07535">
    <property type="entry name" value="zf-DBF"/>
    <property type="match status" value="1"/>
</dbReference>
<dbReference type="PANTHER" id="PTHR15375">
    <property type="entry name" value="ACTIVATOR OF S-PHASE KINASE-RELATED"/>
    <property type="match status" value="1"/>
</dbReference>
<evidence type="ECO:0000256" key="2">
    <source>
        <dbReference type="ARBA" id="ARBA00022771"/>
    </source>
</evidence>
<dbReference type="SMART" id="SM00586">
    <property type="entry name" value="ZnF_DBF"/>
    <property type="match status" value="1"/>
</dbReference>
<feature type="compositionally biased region" description="Basic and acidic residues" evidence="5">
    <location>
        <begin position="132"/>
        <end position="142"/>
    </location>
</feature>
<evidence type="ECO:0000256" key="5">
    <source>
        <dbReference type="SAM" id="MobiDB-lite"/>
    </source>
</evidence>
<dbReference type="InterPro" id="IPR051590">
    <property type="entry name" value="Replication_Regulatory_Kinase"/>
</dbReference>
<feature type="compositionally biased region" description="Basic and acidic residues" evidence="5">
    <location>
        <begin position="214"/>
        <end position="228"/>
    </location>
</feature>
<dbReference type="EMBL" id="JAAQHG020000004">
    <property type="protein sequence ID" value="KAL1589590.1"/>
    <property type="molecule type" value="Genomic_DNA"/>
</dbReference>
<feature type="region of interest" description="Disordered" evidence="5">
    <location>
        <begin position="1"/>
        <end position="142"/>
    </location>
</feature>
<dbReference type="RefSeq" id="XP_069232695.1">
    <property type="nucleotide sequence ID" value="XM_069370171.1"/>
</dbReference>
<reference evidence="7 8" key="1">
    <citation type="journal article" date="2020" name="Microbiol. Resour. Announc.">
        <title>Draft Genome Sequence of a Cladosporium Species Isolated from the Mesophotic Ascidian Didemnum maculosum.</title>
        <authorList>
            <person name="Gioti A."/>
            <person name="Siaperas R."/>
            <person name="Nikolaivits E."/>
            <person name="Le Goff G."/>
            <person name="Ouazzani J."/>
            <person name="Kotoulas G."/>
            <person name="Topakas E."/>
        </authorList>
    </citation>
    <scope>NUCLEOTIDE SEQUENCE [LARGE SCALE GENOMIC DNA]</scope>
    <source>
        <strain evidence="7 8">TM138-S3</strain>
    </source>
</reference>
<sequence>MAATHTLTPHDPVTMAARRAPLANVPNAVNSPFRGSHALSGKRTRAQQGENVYGQPPAKKQLLEGNNEDGENVNPLKRNGPTVISHDKLDEPFLSKRTSTGPPTAFEKKLASVREKKPTPQPQPQQQQQIQHRVEKSHVAKGDNLENVRQWQRHYRRQFPQFVFYFDSIPDEVRLKAIRQVRSLGAREEKFFSNAVTHVVTTRQIPSEHTSNGHADEQTSAKRDDQHTRAANAGALSQDQRKTTSLLDASLQRRVQTNGGHVAHDGESRRQPHATDILTKARELGIKIWALEKLQRVLSTMLQADTGEQGATQDARPISASRASARPAKADLEQLLRQEKINGPADRDMTVARQDMCTFRGCYIYVHDMNEDNKPVMVRDYNKPATKEQGKWPQFRLTGPGRCPFIEDPAHTKKLMEQERKAADEAKAQQEIAATRRTRATSTMQDNLRVPAEQQPSNLRRSPRKVAQADDVAKPLEPPKVIPAKRSHETSTAHASTEDVQMPPLFGSAQVSRRGLPRMVGGEPIASGVQQSNVTSAIRSQVVSSNISSTAAGFNRRIPDSKEVSALKRKVLERGASINSAQSVPSSYMNDMRAAINDDQQGPPPRAAKRRAQETLGVLHEGDENGNGDARRRKAAPRKKATEKEPKPGYCENCRDKFDDFDSHIQSRKHRKFALTQENWTELDALLVQLKRPHKH</sequence>
<keyword evidence="1" id="KW-0479">Metal-binding</keyword>
<feature type="region of interest" description="Disordered" evidence="5">
    <location>
        <begin position="308"/>
        <end position="327"/>
    </location>
</feature>
<feature type="compositionally biased region" description="Basic and acidic residues" evidence="5">
    <location>
        <begin position="640"/>
        <end position="651"/>
    </location>
</feature>
<dbReference type="InterPro" id="IPR038545">
    <property type="entry name" value="Znf_DBF_sf"/>
</dbReference>
<dbReference type="AlphaFoldDB" id="A0AB34KXS6"/>
<evidence type="ECO:0000259" key="6">
    <source>
        <dbReference type="PROSITE" id="PS51265"/>
    </source>
</evidence>
<comment type="caution">
    <text evidence="7">The sequence shown here is derived from an EMBL/GenBank/DDBJ whole genome shotgun (WGS) entry which is preliminary data.</text>
</comment>
<dbReference type="FunFam" id="6.10.250.3410:FF:000001">
    <property type="entry name" value="Protein DBF4 homolog A"/>
    <property type="match status" value="1"/>
</dbReference>
<keyword evidence="8" id="KW-1185">Reference proteome</keyword>
<dbReference type="InterPro" id="IPR036420">
    <property type="entry name" value="BRCT_dom_sf"/>
</dbReference>
<dbReference type="InterPro" id="IPR013939">
    <property type="entry name" value="Regulatory_Dfp1/Him1"/>
</dbReference>
<feature type="domain" description="DBF4-type" evidence="6">
    <location>
        <begin position="644"/>
        <end position="693"/>
    </location>
</feature>
<dbReference type="GO" id="GO:0043539">
    <property type="term" value="F:protein serine/threonine kinase activator activity"/>
    <property type="evidence" value="ECO:0007669"/>
    <property type="project" value="TreeGrafter"/>
</dbReference>
<keyword evidence="2 4" id="KW-0863">Zinc-finger</keyword>
<feature type="compositionally biased region" description="Basic and acidic residues" evidence="5">
    <location>
        <begin position="106"/>
        <end position="118"/>
    </location>
</feature>
<evidence type="ECO:0000313" key="7">
    <source>
        <dbReference type="EMBL" id="KAL1589590.1"/>
    </source>
</evidence>
<dbReference type="Gene3D" id="3.40.50.10190">
    <property type="entry name" value="BRCT domain"/>
    <property type="match status" value="1"/>
</dbReference>
<protein>
    <recommendedName>
        <fullName evidence="6">DBF4-type domain-containing protein</fullName>
    </recommendedName>
</protein>
<name>A0AB34KXS6_9PEZI</name>
<evidence type="ECO:0000256" key="1">
    <source>
        <dbReference type="ARBA" id="ARBA00022723"/>
    </source>
</evidence>
<dbReference type="GO" id="GO:0010571">
    <property type="term" value="P:positive regulation of nuclear cell cycle DNA replication"/>
    <property type="evidence" value="ECO:0007669"/>
    <property type="project" value="TreeGrafter"/>
</dbReference>
<dbReference type="SUPFAM" id="SSF52113">
    <property type="entry name" value="BRCT domain"/>
    <property type="match status" value="1"/>
</dbReference>
<dbReference type="GO" id="GO:0031431">
    <property type="term" value="C:Dbf4-dependent protein kinase complex"/>
    <property type="evidence" value="ECO:0007669"/>
    <property type="project" value="TreeGrafter"/>
</dbReference>
<feature type="region of interest" description="Disordered" evidence="5">
    <location>
        <begin position="419"/>
        <end position="500"/>
    </location>
</feature>
<evidence type="ECO:0000313" key="8">
    <source>
        <dbReference type="Proteomes" id="UP000803884"/>
    </source>
</evidence>
<dbReference type="Proteomes" id="UP000803884">
    <property type="component" value="Unassembled WGS sequence"/>
</dbReference>
<dbReference type="InterPro" id="IPR055116">
    <property type="entry name" value="DBF4_BRCT"/>
</dbReference>
<dbReference type="GO" id="GO:0008270">
    <property type="term" value="F:zinc ion binding"/>
    <property type="evidence" value="ECO:0007669"/>
    <property type="project" value="UniProtKB-KW"/>
</dbReference>
<feature type="compositionally biased region" description="Low complexity" evidence="5">
    <location>
        <begin position="315"/>
        <end position="327"/>
    </location>
</feature>
<gene>
    <name evidence="7" type="ORF">WHR41_01565</name>
</gene>
<dbReference type="PROSITE" id="PS51265">
    <property type="entry name" value="ZF_DBF4"/>
    <property type="match status" value="1"/>
</dbReference>
<organism evidence="7 8">
    <name type="scientific">Cladosporium halotolerans</name>
    <dbReference type="NCBI Taxonomy" id="1052096"/>
    <lineage>
        <taxon>Eukaryota</taxon>
        <taxon>Fungi</taxon>
        <taxon>Dikarya</taxon>
        <taxon>Ascomycota</taxon>
        <taxon>Pezizomycotina</taxon>
        <taxon>Dothideomycetes</taxon>
        <taxon>Dothideomycetidae</taxon>
        <taxon>Cladosporiales</taxon>
        <taxon>Cladosporiaceae</taxon>
        <taxon>Cladosporium</taxon>
    </lineage>
</organism>
<dbReference type="Pfam" id="PF08630">
    <property type="entry name" value="Dfp1_Him1_M"/>
    <property type="match status" value="1"/>
</dbReference>
<dbReference type="PANTHER" id="PTHR15375:SF26">
    <property type="entry name" value="PROTEIN CHIFFON"/>
    <property type="match status" value="1"/>
</dbReference>
<accession>A0AB34KXS6</accession>
<dbReference type="InterPro" id="IPR006572">
    <property type="entry name" value="Znf_DBF"/>
</dbReference>
<evidence type="ECO:0000256" key="4">
    <source>
        <dbReference type="PROSITE-ProRule" id="PRU00600"/>
    </source>
</evidence>
<dbReference type="Gene3D" id="6.10.250.3410">
    <property type="entry name" value="DBF zinc finger"/>
    <property type="match status" value="1"/>
</dbReference>
<dbReference type="GO" id="GO:1901987">
    <property type="term" value="P:regulation of cell cycle phase transition"/>
    <property type="evidence" value="ECO:0007669"/>
    <property type="project" value="TreeGrafter"/>
</dbReference>
<dbReference type="Pfam" id="PF22437">
    <property type="entry name" value="DBF4_BRCT"/>
    <property type="match status" value="1"/>
</dbReference>
<dbReference type="GO" id="GO:0003676">
    <property type="term" value="F:nucleic acid binding"/>
    <property type="evidence" value="ECO:0007669"/>
    <property type="project" value="InterPro"/>
</dbReference>
<dbReference type="GeneID" id="96003009"/>
<dbReference type="CDD" id="cd00027">
    <property type="entry name" value="BRCT"/>
    <property type="match status" value="1"/>
</dbReference>
<feature type="compositionally biased region" description="Basic and acidic residues" evidence="5">
    <location>
        <begin position="85"/>
        <end position="94"/>
    </location>
</feature>
<feature type="compositionally biased region" description="Basic and acidic residues" evidence="5">
    <location>
        <begin position="419"/>
        <end position="428"/>
    </location>
</feature>